<sequence>MKSLAVVFALGAMLVVVGAAATSRARTPTNTDRASTPDTQPEGERYAMSLGRPVELTQGEIQQLRMLVPGIDAGMIPPERIGKLRAVLYGRESDANKRSRIKSLLN</sequence>
<reference evidence="4" key="1">
    <citation type="submission" date="2016-10" db="EMBL/GenBank/DDBJ databases">
        <authorList>
            <person name="Varghese N."/>
            <person name="Submissions S."/>
        </authorList>
    </citation>
    <scope>NUCLEOTIDE SEQUENCE [LARGE SCALE GENOMIC DNA]</scope>
    <source>
        <strain evidence="4">DSM 26894</strain>
    </source>
</reference>
<feature type="chain" id="PRO_5011671119" evidence="2">
    <location>
        <begin position="20"/>
        <end position="106"/>
    </location>
</feature>
<dbReference type="Proteomes" id="UP000199392">
    <property type="component" value="Unassembled WGS sequence"/>
</dbReference>
<feature type="signal peptide" evidence="2">
    <location>
        <begin position="1"/>
        <end position="19"/>
    </location>
</feature>
<evidence type="ECO:0000256" key="2">
    <source>
        <dbReference type="SAM" id="SignalP"/>
    </source>
</evidence>
<feature type="compositionally biased region" description="Polar residues" evidence="1">
    <location>
        <begin position="24"/>
        <end position="39"/>
    </location>
</feature>
<feature type="region of interest" description="Disordered" evidence="1">
    <location>
        <begin position="21"/>
        <end position="44"/>
    </location>
</feature>
<keyword evidence="4" id="KW-1185">Reference proteome</keyword>
<name>A0A1I6QLJ3_9RHOB</name>
<dbReference type="AlphaFoldDB" id="A0A1I6QLJ3"/>
<evidence type="ECO:0000313" key="4">
    <source>
        <dbReference type="Proteomes" id="UP000199392"/>
    </source>
</evidence>
<proteinExistence type="predicted"/>
<accession>A0A1I6QLJ3</accession>
<dbReference type="STRING" id="311180.SAMN04488050_102153"/>
<protein>
    <submittedName>
        <fullName evidence="3">Uncharacterized protein</fullName>
    </submittedName>
</protein>
<keyword evidence="2" id="KW-0732">Signal</keyword>
<evidence type="ECO:0000313" key="3">
    <source>
        <dbReference type="EMBL" id="SFS53319.1"/>
    </source>
</evidence>
<dbReference type="EMBL" id="FOZW01000002">
    <property type="protein sequence ID" value="SFS53319.1"/>
    <property type="molecule type" value="Genomic_DNA"/>
</dbReference>
<gene>
    <name evidence="3" type="ORF">SAMN04488050_102153</name>
</gene>
<dbReference type="RefSeq" id="WP_092567365.1">
    <property type="nucleotide sequence ID" value="NZ_FNCL01000001.1"/>
</dbReference>
<organism evidence="3 4">
    <name type="scientific">Alloyangia pacifica</name>
    <dbReference type="NCBI Taxonomy" id="311180"/>
    <lineage>
        <taxon>Bacteria</taxon>
        <taxon>Pseudomonadati</taxon>
        <taxon>Pseudomonadota</taxon>
        <taxon>Alphaproteobacteria</taxon>
        <taxon>Rhodobacterales</taxon>
        <taxon>Roseobacteraceae</taxon>
        <taxon>Alloyangia</taxon>
    </lineage>
</organism>
<evidence type="ECO:0000256" key="1">
    <source>
        <dbReference type="SAM" id="MobiDB-lite"/>
    </source>
</evidence>